<dbReference type="Gene3D" id="1.20.1560.10">
    <property type="entry name" value="ABC transporter type 1, transmembrane domain"/>
    <property type="match status" value="1"/>
</dbReference>
<evidence type="ECO:0000256" key="4">
    <source>
        <dbReference type="ARBA" id="ARBA00022840"/>
    </source>
</evidence>
<evidence type="ECO:0000256" key="7">
    <source>
        <dbReference type="SAM" id="Phobius"/>
    </source>
</evidence>
<dbReference type="Gene3D" id="3.40.50.300">
    <property type="entry name" value="P-loop containing nucleotide triphosphate hydrolases"/>
    <property type="match status" value="1"/>
</dbReference>
<evidence type="ECO:0000256" key="5">
    <source>
        <dbReference type="ARBA" id="ARBA00022989"/>
    </source>
</evidence>
<gene>
    <name evidence="10" type="ORF">AAA081_03995</name>
</gene>
<dbReference type="InterPro" id="IPR027417">
    <property type="entry name" value="P-loop_NTPase"/>
</dbReference>
<dbReference type="InterPro" id="IPR036640">
    <property type="entry name" value="ABC1_TM_sf"/>
</dbReference>
<feature type="transmembrane region" description="Helical" evidence="7">
    <location>
        <begin position="258"/>
        <end position="276"/>
    </location>
</feature>
<dbReference type="PANTHER" id="PTHR43394">
    <property type="entry name" value="ATP-DEPENDENT PERMEASE MDL1, MITOCHONDRIAL"/>
    <property type="match status" value="1"/>
</dbReference>
<feature type="domain" description="ABC transmembrane type-1" evidence="9">
    <location>
        <begin position="25"/>
        <end position="307"/>
    </location>
</feature>
<keyword evidence="6 7" id="KW-0472">Membrane</keyword>
<dbReference type="SUPFAM" id="SSF90123">
    <property type="entry name" value="ABC transporter transmembrane region"/>
    <property type="match status" value="1"/>
</dbReference>
<dbReference type="PANTHER" id="PTHR43394:SF1">
    <property type="entry name" value="ATP-BINDING CASSETTE SUB-FAMILY B MEMBER 10, MITOCHONDRIAL"/>
    <property type="match status" value="1"/>
</dbReference>
<accession>A0ABV1J5J5</accession>
<evidence type="ECO:0000256" key="1">
    <source>
        <dbReference type="ARBA" id="ARBA00004651"/>
    </source>
</evidence>
<dbReference type="InterPro" id="IPR003593">
    <property type="entry name" value="AAA+_ATPase"/>
</dbReference>
<evidence type="ECO:0000259" key="8">
    <source>
        <dbReference type="PROSITE" id="PS50893"/>
    </source>
</evidence>
<dbReference type="RefSeq" id="WP_349053788.1">
    <property type="nucleotide sequence ID" value="NZ_JBBNPS010000008.1"/>
</dbReference>
<comment type="caution">
    <text evidence="10">The sequence shown here is derived from an EMBL/GenBank/DDBJ whole genome shotgun (WGS) entry which is preliminary data.</text>
</comment>
<dbReference type="InterPro" id="IPR039421">
    <property type="entry name" value="Type_1_exporter"/>
</dbReference>
<dbReference type="Proteomes" id="UP001481872">
    <property type="component" value="Unassembled WGS sequence"/>
</dbReference>
<keyword evidence="2 7" id="KW-0812">Transmembrane</keyword>
<proteinExistence type="predicted"/>
<keyword evidence="11" id="KW-1185">Reference proteome</keyword>
<evidence type="ECO:0000256" key="3">
    <source>
        <dbReference type="ARBA" id="ARBA00022741"/>
    </source>
</evidence>
<dbReference type="InterPro" id="IPR003439">
    <property type="entry name" value="ABC_transporter-like_ATP-bd"/>
</dbReference>
<name>A0ABV1J5J5_9FIRM</name>
<dbReference type="GO" id="GO:0005524">
    <property type="term" value="F:ATP binding"/>
    <property type="evidence" value="ECO:0007669"/>
    <property type="project" value="UniProtKB-KW"/>
</dbReference>
<protein>
    <submittedName>
        <fullName evidence="10">ABC transporter ATP-binding protein</fullName>
    </submittedName>
</protein>
<evidence type="ECO:0000313" key="11">
    <source>
        <dbReference type="Proteomes" id="UP001481872"/>
    </source>
</evidence>
<keyword evidence="4 10" id="KW-0067">ATP-binding</keyword>
<dbReference type="Pfam" id="PF00005">
    <property type="entry name" value="ABC_tran"/>
    <property type="match status" value="1"/>
</dbReference>
<dbReference type="PROSITE" id="PS00211">
    <property type="entry name" value="ABC_TRANSPORTER_1"/>
    <property type="match status" value="1"/>
</dbReference>
<dbReference type="InterPro" id="IPR017871">
    <property type="entry name" value="ABC_transporter-like_CS"/>
</dbReference>
<evidence type="ECO:0000256" key="2">
    <source>
        <dbReference type="ARBA" id="ARBA00022692"/>
    </source>
</evidence>
<dbReference type="Pfam" id="PF00664">
    <property type="entry name" value="ABC_membrane"/>
    <property type="match status" value="1"/>
</dbReference>
<dbReference type="SMART" id="SM00382">
    <property type="entry name" value="AAA"/>
    <property type="match status" value="1"/>
</dbReference>
<evidence type="ECO:0000259" key="9">
    <source>
        <dbReference type="PROSITE" id="PS50929"/>
    </source>
</evidence>
<keyword evidence="5 7" id="KW-1133">Transmembrane helix</keyword>
<reference evidence="10 11" key="1">
    <citation type="submission" date="2024-04" db="EMBL/GenBank/DDBJ databases">
        <title>Human intestinal bacterial collection.</title>
        <authorList>
            <person name="Pauvert C."/>
            <person name="Hitch T.C.A."/>
            <person name="Clavel T."/>
        </authorList>
    </citation>
    <scope>NUCLEOTIDE SEQUENCE [LARGE SCALE GENOMIC DNA]</scope>
    <source>
        <strain evidence="10 11">CLA-SR-H026</strain>
    </source>
</reference>
<comment type="subcellular location">
    <subcellularLocation>
        <location evidence="1">Cell membrane</location>
        <topology evidence="1">Multi-pass membrane protein</topology>
    </subcellularLocation>
</comment>
<dbReference type="CDD" id="cd03251">
    <property type="entry name" value="ABCC_MsbA"/>
    <property type="match status" value="1"/>
</dbReference>
<sequence length="588" mass="66092">MTFSSKIKSIKPYFASYRGILFTDLLCAGLTTVSEITLPMILRHLTNLGVKDIDLITPHLIARLALLFFVIKAVEIIAAYYMTNIGHMMGANIEKDMRRDVYNHLQTLSASFYNDTQVGQIMSRITNDLFDITEFSHHAPEEYFIAAVKVITTFVILVSIHVKLTLVLYLMIPIMLVAARKFRIRMLVAQRKQRARMGDLNATIEDSISGIRVTKSFANEDIEQARFDDENTRFLETKREYYKAMAGFNAVTRNFDGIMYLIVIIAGGWCMMAGEILPGDMVAYIMYVTTMVATVRRIIDFTETFQKGLTGIERFNEIMATESDIKDKAGAVDLVDAEGAIAFEHVDFAYEGKFKVLDDFHLAIRPGEKVALVGPSGAGKTTICNLIPRFWDVDHGAVKVDGHDVRDLTLQSLRKSIGMVQQDVYLFNTNVMENIRYGRPEATDEEVMEAAKLANAYDFIMDLEEGFQTHVGERGVKLSGGQKQRISIARVFLKNPSILILDEATSALDNESEMIIQHSLDALTEGRTSITIAHRLSTVENADTILVMEKDKGIVERGNHKELMAKGGLYHYLYTKGGDLVENFDTTN</sequence>
<dbReference type="CDD" id="cd18549">
    <property type="entry name" value="ABC_6TM_YwjA_like"/>
    <property type="match status" value="1"/>
</dbReference>
<dbReference type="EMBL" id="JBBNPS010000008">
    <property type="protein sequence ID" value="MEQ3353463.1"/>
    <property type="molecule type" value="Genomic_DNA"/>
</dbReference>
<dbReference type="PROSITE" id="PS50929">
    <property type="entry name" value="ABC_TM1F"/>
    <property type="match status" value="1"/>
</dbReference>
<dbReference type="InterPro" id="IPR011527">
    <property type="entry name" value="ABC1_TM_dom"/>
</dbReference>
<dbReference type="PROSITE" id="PS50893">
    <property type="entry name" value="ABC_TRANSPORTER_2"/>
    <property type="match status" value="1"/>
</dbReference>
<keyword evidence="3" id="KW-0547">Nucleotide-binding</keyword>
<feature type="transmembrane region" description="Helical" evidence="7">
    <location>
        <begin position="61"/>
        <end position="82"/>
    </location>
</feature>
<feature type="domain" description="ABC transporter" evidence="8">
    <location>
        <begin position="341"/>
        <end position="576"/>
    </location>
</feature>
<dbReference type="SUPFAM" id="SSF52540">
    <property type="entry name" value="P-loop containing nucleoside triphosphate hydrolases"/>
    <property type="match status" value="1"/>
</dbReference>
<evidence type="ECO:0000313" key="10">
    <source>
        <dbReference type="EMBL" id="MEQ3353463.1"/>
    </source>
</evidence>
<organism evidence="10 11">
    <name type="scientific">Aedoeadaptatus acetigenes</name>
    <dbReference type="NCBI Taxonomy" id="2981723"/>
    <lineage>
        <taxon>Bacteria</taxon>
        <taxon>Bacillati</taxon>
        <taxon>Bacillota</taxon>
        <taxon>Tissierellia</taxon>
        <taxon>Tissierellales</taxon>
        <taxon>Peptoniphilaceae</taxon>
        <taxon>Aedoeadaptatus</taxon>
    </lineage>
</organism>
<evidence type="ECO:0000256" key="6">
    <source>
        <dbReference type="ARBA" id="ARBA00023136"/>
    </source>
</evidence>